<evidence type="ECO:0000256" key="5">
    <source>
        <dbReference type="SAM" id="MobiDB-lite"/>
    </source>
</evidence>
<evidence type="ECO:0000256" key="2">
    <source>
        <dbReference type="ARBA" id="ARBA00022989"/>
    </source>
</evidence>
<keyword evidence="4" id="KW-0186">Copper</keyword>
<gene>
    <name evidence="6" type="primary">CTR2_4</name>
    <name evidence="6" type="ORF">K7432_017218</name>
</gene>
<dbReference type="InterPro" id="IPR007274">
    <property type="entry name" value="Cop_transporter"/>
</dbReference>
<protein>
    <recommendedName>
        <fullName evidence="4">Copper transport protein</fullName>
    </recommendedName>
</protein>
<proteinExistence type="inferred from homology"/>
<keyword evidence="4" id="KW-0406">Ion transport</keyword>
<sequence>MDHSGHDMGGMTMPMPSSGGGGGGSGLALPPLNPLDPMYNGGMSRGSSGVTPSGGSGGGNPLNPSPLPPAACAMNMVFTWDYSNMCLVFDNWQVRSSGGLVAACIVTFAIAVAYELIRWGIRVTDRRIFKNEKALKDSSHKNGFFVYTVPWVKQILRALLYAIQVLISFFLMLIIMSYNGYIMFSLVLGAFVGFLLFCRDGIHGSQSAGCH</sequence>
<keyword evidence="3 4" id="KW-0472">Membrane</keyword>
<reference evidence="6 7" key="1">
    <citation type="submission" date="2023-04" db="EMBL/GenBank/DDBJ databases">
        <title>Genome of Basidiobolus ranarum AG-B5.</title>
        <authorList>
            <person name="Stajich J.E."/>
            <person name="Carter-House D."/>
            <person name="Gryganskyi A."/>
        </authorList>
    </citation>
    <scope>NUCLEOTIDE SEQUENCE [LARGE SCALE GENOMIC DNA]</scope>
    <source>
        <strain evidence="6 7">AG-B5</strain>
    </source>
</reference>
<feature type="transmembrane region" description="Helical" evidence="4">
    <location>
        <begin position="181"/>
        <end position="198"/>
    </location>
</feature>
<dbReference type="Proteomes" id="UP001479436">
    <property type="component" value="Unassembled WGS sequence"/>
</dbReference>
<keyword evidence="2 4" id="KW-1133">Transmembrane helix</keyword>
<comment type="subcellular location">
    <subcellularLocation>
        <location evidence="4">Membrane</location>
        <topology evidence="4">Multi-pass membrane protein</topology>
    </subcellularLocation>
</comment>
<evidence type="ECO:0000313" key="6">
    <source>
        <dbReference type="EMBL" id="KAK9759606.1"/>
    </source>
</evidence>
<evidence type="ECO:0000256" key="4">
    <source>
        <dbReference type="RuleBase" id="RU367022"/>
    </source>
</evidence>
<dbReference type="Pfam" id="PF04145">
    <property type="entry name" value="Ctr"/>
    <property type="match status" value="1"/>
</dbReference>
<evidence type="ECO:0000256" key="3">
    <source>
        <dbReference type="ARBA" id="ARBA00023136"/>
    </source>
</evidence>
<comment type="similarity">
    <text evidence="4">Belongs to the copper transporter (Ctr) (TC 1.A.56) family. SLC31A subfamily.</text>
</comment>
<keyword evidence="4" id="KW-0813">Transport</keyword>
<organism evidence="6 7">
    <name type="scientific">Basidiobolus ranarum</name>
    <dbReference type="NCBI Taxonomy" id="34480"/>
    <lineage>
        <taxon>Eukaryota</taxon>
        <taxon>Fungi</taxon>
        <taxon>Fungi incertae sedis</taxon>
        <taxon>Zoopagomycota</taxon>
        <taxon>Entomophthoromycotina</taxon>
        <taxon>Basidiobolomycetes</taxon>
        <taxon>Basidiobolales</taxon>
        <taxon>Basidiobolaceae</taxon>
        <taxon>Basidiobolus</taxon>
    </lineage>
</organism>
<evidence type="ECO:0000256" key="1">
    <source>
        <dbReference type="ARBA" id="ARBA00022692"/>
    </source>
</evidence>
<keyword evidence="1 4" id="KW-0812">Transmembrane</keyword>
<feature type="region of interest" description="Disordered" evidence="5">
    <location>
        <begin position="40"/>
        <end position="63"/>
    </location>
</feature>
<dbReference type="EMBL" id="JASJQH010003481">
    <property type="protein sequence ID" value="KAK9759606.1"/>
    <property type="molecule type" value="Genomic_DNA"/>
</dbReference>
<accession>A0ABR2WDM7</accession>
<dbReference type="PANTHER" id="PTHR12483:SF115">
    <property type="entry name" value="COPPER TRANSPORT PROTEIN"/>
    <property type="match status" value="1"/>
</dbReference>
<feature type="transmembrane region" description="Helical" evidence="4">
    <location>
        <begin position="97"/>
        <end position="117"/>
    </location>
</feature>
<keyword evidence="4" id="KW-0187">Copper transport</keyword>
<keyword evidence="7" id="KW-1185">Reference proteome</keyword>
<feature type="transmembrane region" description="Helical" evidence="4">
    <location>
        <begin position="158"/>
        <end position="175"/>
    </location>
</feature>
<evidence type="ECO:0000313" key="7">
    <source>
        <dbReference type="Proteomes" id="UP001479436"/>
    </source>
</evidence>
<dbReference type="PANTHER" id="PTHR12483">
    <property type="entry name" value="SOLUTE CARRIER FAMILY 31 COPPER TRANSPORTERS"/>
    <property type="match status" value="1"/>
</dbReference>
<comment type="caution">
    <text evidence="6">The sequence shown here is derived from an EMBL/GenBank/DDBJ whole genome shotgun (WGS) entry which is preliminary data.</text>
</comment>
<feature type="region of interest" description="Disordered" evidence="5">
    <location>
        <begin position="1"/>
        <end position="27"/>
    </location>
</feature>
<name>A0ABR2WDM7_9FUNG</name>